<organism evidence="2 3">
    <name type="scientific">Paspalum notatum var. saurae</name>
    <dbReference type="NCBI Taxonomy" id="547442"/>
    <lineage>
        <taxon>Eukaryota</taxon>
        <taxon>Viridiplantae</taxon>
        <taxon>Streptophyta</taxon>
        <taxon>Embryophyta</taxon>
        <taxon>Tracheophyta</taxon>
        <taxon>Spermatophyta</taxon>
        <taxon>Magnoliopsida</taxon>
        <taxon>Liliopsida</taxon>
        <taxon>Poales</taxon>
        <taxon>Poaceae</taxon>
        <taxon>PACMAD clade</taxon>
        <taxon>Panicoideae</taxon>
        <taxon>Andropogonodae</taxon>
        <taxon>Paspaleae</taxon>
        <taxon>Paspalinae</taxon>
        <taxon>Paspalum</taxon>
    </lineage>
</organism>
<evidence type="ECO:0000313" key="2">
    <source>
        <dbReference type="EMBL" id="WVZ89615.1"/>
    </source>
</evidence>
<sequence length="104" mass="11446">GTFQWSRTISKKKGQKCGMNSSDKKNADIGYCGSSMEVNDHVMHSKITENGICDVSNQNDDEGSNMEMLSVKSVAKGKKSSVEHLDFDSLYPLTRLPKKDNAVS</sequence>
<reference evidence="2 3" key="1">
    <citation type="submission" date="2024-02" db="EMBL/GenBank/DDBJ databases">
        <title>High-quality chromosome-scale genome assembly of Pensacola bahiagrass (Paspalum notatum Flugge var. saurae).</title>
        <authorList>
            <person name="Vega J.M."/>
            <person name="Podio M."/>
            <person name="Orjuela J."/>
            <person name="Siena L.A."/>
            <person name="Pessino S.C."/>
            <person name="Combes M.C."/>
            <person name="Mariac C."/>
            <person name="Albertini E."/>
            <person name="Pupilli F."/>
            <person name="Ortiz J.P.A."/>
            <person name="Leblanc O."/>
        </authorList>
    </citation>
    <scope>NUCLEOTIDE SEQUENCE [LARGE SCALE GENOMIC DNA]</scope>
    <source>
        <strain evidence="2">R1</strain>
        <tissue evidence="2">Leaf</tissue>
    </source>
</reference>
<keyword evidence="3" id="KW-1185">Reference proteome</keyword>
<proteinExistence type="predicted"/>
<gene>
    <name evidence="2" type="ORF">U9M48_035994</name>
</gene>
<feature type="region of interest" description="Disordered" evidence="1">
    <location>
        <begin position="1"/>
        <end position="25"/>
    </location>
</feature>
<feature type="non-terminal residue" evidence="2">
    <location>
        <position position="1"/>
    </location>
</feature>
<evidence type="ECO:0000313" key="3">
    <source>
        <dbReference type="Proteomes" id="UP001341281"/>
    </source>
</evidence>
<name>A0AAQ3UG99_PASNO</name>
<dbReference type="AlphaFoldDB" id="A0AAQ3UG99"/>
<accession>A0AAQ3UG99</accession>
<protein>
    <submittedName>
        <fullName evidence="2">Uncharacterized protein</fullName>
    </submittedName>
</protein>
<evidence type="ECO:0000256" key="1">
    <source>
        <dbReference type="SAM" id="MobiDB-lite"/>
    </source>
</evidence>
<dbReference type="Proteomes" id="UP001341281">
    <property type="component" value="Chromosome 08"/>
</dbReference>
<dbReference type="EMBL" id="CP144752">
    <property type="protein sequence ID" value="WVZ89615.1"/>
    <property type="molecule type" value="Genomic_DNA"/>
</dbReference>